<dbReference type="InterPro" id="IPR050682">
    <property type="entry name" value="ModA/WtpA"/>
</dbReference>
<dbReference type="Proteomes" id="UP000006695">
    <property type="component" value="Chromosome"/>
</dbReference>
<dbReference type="HOGENOM" id="CLU_065520_3_1_7"/>
<sequence>MKQPVMKLLLVLAALLCMTSEAVAGDVNLSIAASLKDVVNELSDSFAGKHPGVKFLKNYGGSGSLAKQIENGAPADIFISANLEWMDYLKQKKLVDSAGIGVFTYNTLVFAGSKEKKVATMQDLLKLEKIAIGSPKSVPAGEYAAEAFKKAGIDKQLAKKLVMARDVRECLMYAERGEVDGAFVYRTDALQARQAKILFTVPQNLYPRVTYPMALTIAGTKNKEAEAFFRYLESGDAKAVLGKYGFTLK</sequence>
<dbReference type="GO" id="GO:0046872">
    <property type="term" value="F:metal ion binding"/>
    <property type="evidence" value="ECO:0007669"/>
    <property type="project" value="UniProtKB-KW"/>
</dbReference>
<dbReference type="GO" id="GO:0030973">
    <property type="term" value="F:molybdate ion binding"/>
    <property type="evidence" value="ECO:0007669"/>
    <property type="project" value="UniProtKB-ARBA"/>
</dbReference>
<name>A5G6R2_GEOUR</name>
<evidence type="ECO:0000256" key="3">
    <source>
        <dbReference type="ARBA" id="ARBA00022723"/>
    </source>
</evidence>
<dbReference type="Gene3D" id="3.40.190.10">
    <property type="entry name" value="Periplasmic binding protein-like II"/>
    <property type="match status" value="2"/>
</dbReference>
<organism evidence="8 9">
    <name type="scientific">Geotalea uraniireducens (strain Rf4)</name>
    <name type="common">Geobacter uraniireducens</name>
    <dbReference type="NCBI Taxonomy" id="351605"/>
    <lineage>
        <taxon>Bacteria</taxon>
        <taxon>Pseudomonadati</taxon>
        <taxon>Thermodesulfobacteriota</taxon>
        <taxon>Desulfuromonadia</taxon>
        <taxon>Geobacterales</taxon>
        <taxon>Geobacteraceae</taxon>
        <taxon>Geotalea</taxon>
    </lineage>
</organism>
<feature type="binding site" evidence="6">
    <location>
        <position position="34"/>
    </location>
    <ligand>
        <name>molybdate</name>
        <dbReference type="ChEBI" id="CHEBI:36264"/>
    </ligand>
</feature>
<feature type="binding site" evidence="6">
    <location>
        <position position="185"/>
    </location>
    <ligand>
        <name>molybdate</name>
        <dbReference type="ChEBI" id="CHEBI:36264"/>
    </ligand>
</feature>
<dbReference type="RefSeq" id="WP_011940141.1">
    <property type="nucleotide sequence ID" value="NC_009483.1"/>
</dbReference>
<proteinExistence type="inferred from homology"/>
<reference evidence="8 9" key="1">
    <citation type="submission" date="2007-05" db="EMBL/GenBank/DDBJ databases">
        <title>Complete sequence of Geobacter uraniireducens Rf4.</title>
        <authorList>
            <consortium name="US DOE Joint Genome Institute"/>
            <person name="Copeland A."/>
            <person name="Lucas S."/>
            <person name="Lapidus A."/>
            <person name="Barry K."/>
            <person name="Detter J.C."/>
            <person name="Glavina del Rio T."/>
            <person name="Hammon N."/>
            <person name="Israni S."/>
            <person name="Dalin E."/>
            <person name="Tice H."/>
            <person name="Pitluck S."/>
            <person name="Chertkov O."/>
            <person name="Brettin T."/>
            <person name="Bruce D."/>
            <person name="Han C."/>
            <person name="Schmutz J."/>
            <person name="Larimer F."/>
            <person name="Land M."/>
            <person name="Hauser L."/>
            <person name="Kyrpides N."/>
            <person name="Mikhailova N."/>
            <person name="Shelobolina E."/>
            <person name="Aklujkar M."/>
            <person name="Lovley D."/>
            <person name="Richardson P."/>
        </authorList>
    </citation>
    <scope>NUCLEOTIDE SEQUENCE [LARGE SCALE GENOMIC DNA]</scope>
    <source>
        <strain evidence="8 9">Rf4</strain>
    </source>
</reference>
<evidence type="ECO:0000256" key="1">
    <source>
        <dbReference type="ARBA" id="ARBA00009175"/>
    </source>
</evidence>
<dbReference type="PANTHER" id="PTHR30632">
    <property type="entry name" value="MOLYBDATE-BINDING PERIPLASMIC PROTEIN"/>
    <property type="match status" value="1"/>
</dbReference>
<evidence type="ECO:0000313" key="8">
    <source>
        <dbReference type="EMBL" id="ABQ27480.1"/>
    </source>
</evidence>
<comment type="similarity">
    <text evidence="1">Belongs to the bacterial solute-binding protein ModA family.</text>
</comment>
<dbReference type="PANTHER" id="PTHR30632:SF0">
    <property type="entry name" value="SULFATE-BINDING PROTEIN"/>
    <property type="match status" value="1"/>
</dbReference>
<evidence type="ECO:0000256" key="6">
    <source>
        <dbReference type="PIRSR" id="PIRSR004846-1"/>
    </source>
</evidence>
<dbReference type="InterPro" id="IPR005950">
    <property type="entry name" value="ModA"/>
</dbReference>
<keyword evidence="9" id="KW-1185">Reference proteome</keyword>
<dbReference type="Pfam" id="PF13531">
    <property type="entry name" value="SBP_bac_11"/>
    <property type="match status" value="1"/>
</dbReference>
<gene>
    <name evidence="8" type="ordered locus">Gura_3323</name>
</gene>
<keyword evidence="3 6" id="KW-0479">Metal-binding</keyword>
<evidence type="ECO:0000313" key="9">
    <source>
        <dbReference type="Proteomes" id="UP000006695"/>
    </source>
</evidence>
<dbReference type="GO" id="GO:0015689">
    <property type="term" value="P:molybdate ion transport"/>
    <property type="evidence" value="ECO:0007669"/>
    <property type="project" value="InterPro"/>
</dbReference>
<dbReference type="SUPFAM" id="SSF53850">
    <property type="entry name" value="Periplasmic binding protein-like II"/>
    <property type="match status" value="1"/>
</dbReference>
<dbReference type="NCBIfam" id="TIGR01256">
    <property type="entry name" value="modA"/>
    <property type="match status" value="1"/>
</dbReference>
<feature type="signal peptide" evidence="7">
    <location>
        <begin position="1"/>
        <end position="24"/>
    </location>
</feature>
<dbReference type="CDD" id="cd00993">
    <property type="entry name" value="PBP2_ModA_like"/>
    <property type="match status" value="1"/>
</dbReference>
<dbReference type="PIRSF" id="PIRSF004846">
    <property type="entry name" value="ModA"/>
    <property type="match status" value="1"/>
</dbReference>
<keyword evidence="4 7" id="KW-0732">Signal</keyword>
<feature type="binding site" evidence="6">
    <location>
        <position position="62"/>
    </location>
    <ligand>
        <name>molybdate</name>
        <dbReference type="ChEBI" id="CHEBI:36264"/>
    </ligand>
</feature>
<dbReference type="GO" id="GO:1901359">
    <property type="term" value="F:tungstate binding"/>
    <property type="evidence" value="ECO:0007669"/>
    <property type="project" value="UniProtKB-ARBA"/>
</dbReference>
<feature type="binding site" evidence="6">
    <location>
        <position position="167"/>
    </location>
    <ligand>
        <name>molybdate</name>
        <dbReference type="ChEBI" id="CHEBI:36264"/>
    </ligand>
</feature>
<evidence type="ECO:0000256" key="4">
    <source>
        <dbReference type="ARBA" id="ARBA00022729"/>
    </source>
</evidence>
<evidence type="ECO:0000256" key="5">
    <source>
        <dbReference type="ARBA" id="ARBA00062515"/>
    </source>
</evidence>
<protein>
    <submittedName>
        <fullName evidence="8">Molybdenum ABC transporter, periplasmic molybdate-binding protein</fullName>
    </submittedName>
</protein>
<accession>A5G6R2</accession>
<dbReference type="EMBL" id="CP000698">
    <property type="protein sequence ID" value="ABQ27480.1"/>
    <property type="molecule type" value="Genomic_DNA"/>
</dbReference>
<keyword evidence="2 6" id="KW-0500">Molybdenum</keyword>
<feature type="chain" id="PRO_5002683288" evidence="7">
    <location>
        <begin position="25"/>
        <end position="249"/>
    </location>
</feature>
<comment type="subunit">
    <text evidence="5">The complex is composed of two ATP-binding proteins (ModC), two transmembrane proteins (ModB) and a solute-binding protein (ModA).</text>
</comment>
<feature type="binding site" evidence="6">
    <location>
        <position position="140"/>
    </location>
    <ligand>
        <name>molybdate</name>
        <dbReference type="ChEBI" id="CHEBI:36264"/>
    </ligand>
</feature>
<evidence type="ECO:0000256" key="7">
    <source>
        <dbReference type="SAM" id="SignalP"/>
    </source>
</evidence>
<dbReference type="AlphaFoldDB" id="A5G6R2"/>
<dbReference type="OrthoDB" id="9785015at2"/>
<dbReference type="STRING" id="351605.Gura_3323"/>
<evidence type="ECO:0000256" key="2">
    <source>
        <dbReference type="ARBA" id="ARBA00022505"/>
    </source>
</evidence>
<dbReference type="KEGG" id="gur:Gura_3323"/>
<dbReference type="FunFam" id="3.40.190.10:FF:000035">
    <property type="entry name" value="Molybdate ABC transporter substrate-binding protein"/>
    <property type="match status" value="1"/>
</dbReference>